<gene>
    <name evidence="1" type="ORF">BN851_0085580</name>
</gene>
<dbReference type="AlphaFoldDB" id="A0A090M995"/>
<sequence>MGSHHKLSPPSPCLWTIAPLGLTPQVFFPRPFALYLTPCLCISICIPEPSPIPPIPQSPDKLSPAFSTVFPSPSFLCPFQAFS</sequence>
<protein>
    <submittedName>
        <fullName evidence="1">WGS project CBMG000000000 data, contig CS5907-c001697</fullName>
    </submittedName>
</protein>
<comment type="caution">
    <text evidence="1">The sequence shown here is derived from an EMBL/GenBank/DDBJ whole genome shotgun (WGS) entry which is preliminary data.</text>
</comment>
<evidence type="ECO:0000313" key="1">
    <source>
        <dbReference type="EMBL" id="CEG03664.1"/>
    </source>
</evidence>
<proteinExistence type="predicted"/>
<name>A0A090M995_9HYPO</name>
<reference evidence="1" key="1">
    <citation type="submission" date="2013-05" db="EMBL/GenBank/DDBJ databases">
        <title>Draft genome sequences of six wheat associated Fusarium spp. isolates.</title>
        <authorList>
            <person name="Moolhuijzen P.M."/>
            <person name="Manners J.M."/>
            <person name="Wilcox S."/>
            <person name="Bellgard M.I."/>
            <person name="Gardiner D.M."/>
        </authorList>
    </citation>
    <scope>NUCLEOTIDE SEQUENCE</scope>
    <source>
        <strain evidence="1">CS5907</strain>
    </source>
</reference>
<organism evidence="1">
    <name type="scientific">Fusarium acuminatum CS5907</name>
    <dbReference type="NCBI Taxonomy" id="1318461"/>
    <lineage>
        <taxon>Eukaryota</taxon>
        <taxon>Fungi</taxon>
        <taxon>Dikarya</taxon>
        <taxon>Ascomycota</taxon>
        <taxon>Pezizomycotina</taxon>
        <taxon>Sordariomycetes</taxon>
        <taxon>Hypocreomycetidae</taxon>
        <taxon>Hypocreales</taxon>
        <taxon>Nectriaceae</taxon>
        <taxon>Fusarium</taxon>
        <taxon>Fusarium tricinctum species complex</taxon>
    </lineage>
</organism>
<dbReference type="EMBL" id="CBMG010001693">
    <property type="protein sequence ID" value="CEG03664.1"/>
    <property type="molecule type" value="Genomic_DNA"/>
</dbReference>
<accession>A0A090M995</accession>